<evidence type="ECO:0000313" key="2">
    <source>
        <dbReference type="EMBL" id="EGG03497.1"/>
    </source>
</evidence>
<dbReference type="OrthoDB" id="2507059at2759"/>
<feature type="compositionally biased region" description="Polar residues" evidence="1">
    <location>
        <begin position="641"/>
        <end position="652"/>
    </location>
</feature>
<feature type="region of interest" description="Disordered" evidence="1">
    <location>
        <begin position="64"/>
        <end position="147"/>
    </location>
</feature>
<sequence>MHNYHPAPYNQQNHAQPQSQMHGGARGPQDQPGFYPSGFIGHNQQGQVQLDDQAAHVFLLQQHDGQQSRAQQPHSLCDMLPGPNSAQPDHNNNLYHPNDYSNSTYHSSNFNNLTTRGQQSHEYSHQFEQSQARQVSNPNLGDIPSAANNQRVGSIIARVPQLTPPIIGESSDPSAINRIGQPGHTHSSSTGTRPQNHQPQTTQTTAQRRRNGRQPRVEPASVPQLPPPIEANASTSLTTPASTQTQVPVPPTTRATVNLFLPNSLKGKKNTQQPTLNIPTADEMMQKTSVELRMLSEKHATKKETVPPALKNHFMKLHEDLDKVLAINCINHQVSVKAVCKLWGERGARRGANSFQRWYKSEEVSAIFKESSGVANGQGSILASSIWNNKSQEEKDSYKLQNQPIISATTSNSIDSAPDAEGGTARTELVSNARAKNMSLANARTAVNNFMIKWQTEANNMAATYEGNFVMMGVSNFLGKDSYQVVRATPRALKWVDHDRICNPKNHFAAQLHAFVTGTQAGLLNLSQTKLDEALTELISTKTQGHVNKWTWKGCKEKLEEYGYYVQLALDSKSCISYIMQDSNQLTQTQARDVLDDILHNKILILETEAGPSTTGPNQKVKRKRAHGPDESAAEDEPTPVINTATDNNTPPIVNHSANDDAPANDAPMIITDNTSISTPVDTT</sequence>
<dbReference type="STRING" id="747676.F4RVZ5"/>
<feature type="compositionally biased region" description="Polar residues" evidence="1">
    <location>
        <begin position="84"/>
        <end position="139"/>
    </location>
</feature>
<dbReference type="RefSeq" id="XP_007413291.1">
    <property type="nucleotide sequence ID" value="XM_007413229.1"/>
</dbReference>
<reference evidence="3" key="1">
    <citation type="journal article" date="2011" name="Proc. Natl. Acad. Sci. U.S.A.">
        <title>Obligate biotrophy features unraveled by the genomic analysis of rust fungi.</title>
        <authorList>
            <person name="Duplessis S."/>
            <person name="Cuomo C.A."/>
            <person name="Lin Y.-C."/>
            <person name="Aerts A."/>
            <person name="Tisserant E."/>
            <person name="Veneault-Fourrey C."/>
            <person name="Joly D.L."/>
            <person name="Hacquard S."/>
            <person name="Amselem J."/>
            <person name="Cantarel B.L."/>
            <person name="Chiu R."/>
            <person name="Coutinho P.M."/>
            <person name="Feau N."/>
            <person name="Field M."/>
            <person name="Frey P."/>
            <person name="Gelhaye E."/>
            <person name="Goldberg J."/>
            <person name="Grabherr M.G."/>
            <person name="Kodira C.D."/>
            <person name="Kohler A."/>
            <person name="Kuees U."/>
            <person name="Lindquist E.A."/>
            <person name="Lucas S.M."/>
            <person name="Mago R."/>
            <person name="Mauceli E."/>
            <person name="Morin E."/>
            <person name="Murat C."/>
            <person name="Pangilinan J.L."/>
            <person name="Park R."/>
            <person name="Pearson M."/>
            <person name="Quesneville H."/>
            <person name="Rouhier N."/>
            <person name="Sakthikumar S."/>
            <person name="Salamov A.A."/>
            <person name="Schmutz J."/>
            <person name="Selles B."/>
            <person name="Shapiro H."/>
            <person name="Tanguay P."/>
            <person name="Tuskan G.A."/>
            <person name="Henrissat B."/>
            <person name="Van de Peer Y."/>
            <person name="Rouze P."/>
            <person name="Ellis J.G."/>
            <person name="Dodds P.N."/>
            <person name="Schein J.E."/>
            <person name="Zhong S."/>
            <person name="Hamelin R.C."/>
            <person name="Grigoriev I.V."/>
            <person name="Szabo L.J."/>
            <person name="Martin F."/>
        </authorList>
    </citation>
    <scope>NUCLEOTIDE SEQUENCE [LARGE SCALE GENOMIC DNA]</scope>
    <source>
        <strain evidence="3">98AG31 / pathotype 3-4-7</strain>
    </source>
</reference>
<dbReference type="VEuPathDB" id="FungiDB:MELLADRAFT_90175"/>
<dbReference type="GeneID" id="18935477"/>
<gene>
    <name evidence="2" type="ORF">MELLADRAFT_90175</name>
</gene>
<dbReference type="HOGENOM" id="CLU_022998_0_0_1"/>
<feature type="region of interest" description="Disordered" evidence="1">
    <location>
        <begin position="609"/>
        <end position="684"/>
    </location>
</feature>
<feature type="region of interest" description="Disordered" evidence="1">
    <location>
        <begin position="163"/>
        <end position="251"/>
    </location>
</feature>
<dbReference type="Proteomes" id="UP000001072">
    <property type="component" value="Unassembled WGS sequence"/>
</dbReference>
<dbReference type="AlphaFoldDB" id="F4RVZ5"/>
<feature type="compositionally biased region" description="Low complexity" evidence="1">
    <location>
        <begin position="238"/>
        <end position="251"/>
    </location>
</feature>
<feature type="compositionally biased region" description="Polar residues" evidence="1">
    <location>
        <begin position="9"/>
        <end position="21"/>
    </location>
</feature>
<evidence type="ECO:0000256" key="1">
    <source>
        <dbReference type="SAM" id="MobiDB-lite"/>
    </source>
</evidence>
<dbReference type="KEGG" id="mlr:MELLADRAFT_90175"/>
<proteinExistence type="predicted"/>
<dbReference type="InParanoid" id="F4RVZ5"/>
<accession>F4RVZ5</accession>
<dbReference type="EMBL" id="GL883124">
    <property type="protein sequence ID" value="EGG03497.1"/>
    <property type="molecule type" value="Genomic_DNA"/>
</dbReference>
<evidence type="ECO:0000313" key="3">
    <source>
        <dbReference type="Proteomes" id="UP000001072"/>
    </source>
</evidence>
<protein>
    <submittedName>
        <fullName evidence="2">Uncharacterized protein</fullName>
    </submittedName>
</protein>
<feature type="region of interest" description="Disordered" evidence="1">
    <location>
        <begin position="1"/>
        <end position="42"/>
    </location>
</feature>
<feature type="compositionally biased region" description="Polar residues" evidence="1">
    <location>
        <begin position="64"/>
        <end position="74"/>
    </location>
</feature>
<name>F4RVZ5_MELLP</name>
<feature type="compositionally biased region" description="Low complexity" evidence="1">
    <location>
        <begin position="192"/>
        <end position="206"/>
    </location>
</feature>
<keyword evidence="3" id="KW-1185">Reference proteome</keyword>
<organism evidence="3">
    <name type="scientific">Melampsora larici-populina (strain 98AG31 / pathotype 3-4-7)</name>
    <name type="common">Poplar leaf rust fungus</name>
    <dbReference type="NCBI Taxonomy" id="747676"/>
    <lineage>
        <taxon>Eukaryota</taxon>
        <taxon>Fungi</taxon>
        <taxon>Dikarya</taxon>
        <taxon>Basidiomycota</taxon>
        <taxon>Pucciniomycotina</taxon>
        <taxon>Pucciniomycetes</taxon>
        <taxon>Pucciniales</taxon>
        <taxon>Melampsoraceae</taxon>
        <taxon>Melampsora</taxon>
    </lineage>
</organism>
<feature type="compositionally biased region" description="Polar residues" evidence="1">
    <location>
        <begin position="672"/>
        <end position="684"/>
    </location>
</feature>